<evidence type="ECO:0000313" key="9">
    <source>
        <dbReference type="EMBL" id="CAL1695907.1"/>
    </source>
</evidence>
<dbReference type="InterPro" id="IPR014718">
    <property type="entry name" value="GH-type_carb-bd"/>
</dbReference>
<comment type="similarity">
    <text evidence="1">Belongs to the polysaccharide lyase 8 family.</text>
</comment>
<evidence type="ECO:0000256" key="2">
    <source>
        <dbReference type="ARBA" id="ARBA00022729"/>
    </source>
</evidence>
<evidence type="ECO:0000259" key="7">
    <source>
        <dbReference type="Pfam" id="PF02884"/>
    </source>
</evidence>
<keyword evidence="2" id="KW-0732">Signal</keyword>
<gene>
    <name evidence="9" type="ORF">GFSPODELE1_LOCUS944</name>
</gene>
<dbReference type="PANTHER" id="PTHR38481:SF1">
    <property type="entry name" value="HYALURONATE LYASE"/>
    <property type="match status" value="1"/>
</dbReference>
<keyword evidence="5" id="KW-1133">Transmembrane helix</keyword>
<dbReference type="Gene3D" id="1.50.10.100">
    <property type="entry name" value="Chondroitin AC/alginate lyase"/>
    <property type="match status" value="1"/>
</dbReference>
<evidence type="ECO:0000256" key="5">
    <source>
        <dbReference type="SAM" id="Phobius"/>
    </source>
</evidence>
<keyword evidence="3" id="KW-0456">Lyase</keyword>
<feature type="compositionally biased region" description="Polar residues" evidence="4">
    <location>
        <begin position="53"/>
        <end position="65"/>
    </location>
</feature>
<feature type="transmembrane region" description="Helical" evidence="5">
    <location>
        <begin position="12"/>
        <end position="34"/>
    </location>
</feature>
<feature type="compositionally biased region" description="Low complexity" evidence="4">
    <location>
        <begin position="39"/>
        <end position="52"/>
    </location>
</feature>
<feature type="region of interest" description="Disordered" evidence="4">
    <location>
        <begin position="39"/>
        <end position="65"/>
    </location>
</feature>
<keyword evidence="10" id="KW-1185">Reference proteome</keyword>
<dbReference type="InterPro" id="IPR038970">
    <property type="entry name" value="Lyase_8"/>
</dbReference>
<dbReference type="PANTHER" id="PTHR38481">
    <property type="entry name" value="HYALURONATE LYASE"/>
    <property type="match status" value="1"/>
</dbReference>
<dbReference type="Pfam" id="PF02278">
    <property type="entry name" value="Lyase_8"/>
    <property type="match status" value="1"/>
</dbReference>
<feature type="domain" description="Polysaccharide lyase family 8 C-terminal" evidence="7">
    <location>
        <begin position="700"/>
        <end position="769"/>
    </location>
</feature>
<dbReference type="SUPFAM" id="SSF74650">
    <property type="entry name" value="Galactose mutarotase-like"/>
    <property type="match status" value="1"/>
</dbReference>
<proteinExistence type="inferred from homology"/>
<dbReference type="SUPFAM" id="SSF48230">
    <property type="entry name" value="Chondroitin AC/alginate lyase"/>
    <property type="match status" value="1"/>
</dbReference>
<evidence type="ECO:0008006" key="11">
    <source>
        <dbReference type="Google" id="ProtNLM"/>
    </source>
</evidence>
<feature type="region of interest" description="Disordered" evidence="4">
    <location>
        <begin position="778"/>
        <end position="810"/>
    </location>
</feature>
<dbReference type="Gene3D" id="2.70.98.10">
    <property type="match status" value="1"/>
</dbReference>
<evidence type="ECO:0000259" key="6">
    <source>
        <dbReference type="Pfam" id="PF02278"/>
    </source>
</evidence>
<dbReference type="InterPro" id="IPR012970">
    <property type="entry name" value="Lyase_8_alpha_N"/>
</dbReference>
<dbReference type="Pfam" id="PF02884">
    <property type="entry name" value="Lyase_8_C"/>
    <property type="match status" value="1"/>
</dbReference>
<dbReference type="EMBL" id="OZ037944">
    <property type="protein sequence ID" value="CAL1695907.1"/>
    <property type="molecule type" value="Genomic_DNA"/>
</dbReference>
<evidence type="ECO:0000256" key="3">
    <source>
        <dbReference type="ARBA" id="ARBA00023239"/>
    </source>
</evidence>
<keyword evidence="5" id="KW-0812">Transmembrane</keyword>
<dbReference type="InterPro" id="IPR011071">
    <property type="entry name" value="Lyase_8-like_C"/>
</dbReference>
<reference evidence="10" key="1">
    <citation type="submission" date="2024-04" db="EMBL/GenBank/DDBJ databases">
        <authorList>
            <person name="Shaw F."/>
            <person name="Minotto A."/>
        </authorList>
    </citation>
    <scope>NUCLEOTIDE SEQUENCE [LARGE SCALE GENOMIC DNA]</scope>
</reference>
<dbReference type="InterPro" id="IPR003159">
    <property type="entry name" value="Lyase_8_central_dom"/>
</dbReference>
<evidence type="ECO:0000313" key="10">
    <source>
        <dbReference type="Proteomes" id="UP001497453"/>
    </source>
</evidence>
<dbReference type="Gene3D" id="2.60.220.10">
    <property type="entry name" value="Polysaccharide lyase family 8-like, C-terminal"/>
    <property type="match status" value="1"/>
</dbReference>
<evidence type="ECO:0000259" key="8">
    <source>
        <dbReference type="Pfam" id="PF08124"/>
    </source>
</evidence>
<dbReference type="Pfam" id="PF08124">
    <property type="entry name" value="Lyase_8_N"/>
    <property type="match status" value="1"/>
</dbReference>
<organism evidence="9 10">
    <name type="scientific">Somion occarium</name>
    <dbReference type="NCBI Taxonomy" id="3059160"/>
    <lineage>
        <taxon>Eukaryota</taxon>
        <taxon>Fungi</taxon>
        <taxon>Dikarya</taxon>
        <taxon>Basidiomycota</taxon>
        <taxon>Agaricomycotina</taxon>
        <taxon>Agaricomycetes</taxon>
        <taxon>Polyporales</taxon>
        <taxon>Cerrenaceae</taxon>
        <taxon>Somion</taxon>
    </lineage>
</organism>
<feature type="domain" description="Polysaccharide lyase 8 N-terminal alpha-helical" evidence="8">
    <location>
        <begin position="131"/>
        <end position="360"/>
    </location>
</feature>
<dbReference type="InterPro" id="IPR008929">
    <property type="entry name" value="Chondroitin_lyas"/>
</dbReference>
<dbReference type="InterPro" id="IPR011013">
    <property type="entry name" value="Gal_mutarotase_sf_dom"/>
</dbReference>
<keyword evidence="5" id="KW-0472">Membrane</keyword>
<dbReference type="Proteomes" id="UP001497453">
    <property type="component" value="Chromosome 1"/>
</dbReference>
<protein>
    <recommendedName>
        <fullName evidence="11">Polysaccharide lyase family 8 protein</fullName>
    </recommendedName>
</protein>
<accession>A0ABP1CP84</accession>
<name>A0ABP1CP84_9APHY</name>
<dbReference type="SUPFAM" id="SSF49863">
    <property type="entry name" value="Hyaluronate lyase-like, C-terminal domain"/>
    <property type="match status" value="1"/>
</dbReference>
<feature type="domain" description="Polysaccharide lyase family 8 central" evidence="6">
    <location>
        <begin position="439"/>
        <end position="683"/>
    </location>
</feature>
<evidence type="ECO:0000256" key="4">
    <source>
        <dbReference type="SAM" id="MobiDB-lite"/>
    </source>
</evidence>
<dbReference type="InterPro" id="IPR004103">
    <property type="entry name" value="Lyase_8_C"/>
</dbReference>
<evidence type="ECO:0000256" key="1">
    <source>
        <dbReference type="ARBA" id="ARBA00006699"/>
    </source>
</evidence>
<sequence length="810" mass="86806">MPRLSLRALTPRHYIIIVSVLSGLLLVIILPTVLTRNNDDSVSSENSSPSASATQTNGPSNLTQNLIPPTSAVNCSDIQCEIGVLTQRRLSTIVGSTENATFLGTWLSTLGADGRWAPSEIDYTTGCKAQMANWPALVHWQRIETLAAGWHGSLASAQQFAGNTDLRKSISSAMNAWFSDDFRNLACLDAGGSAGCPCDTPGFWNRNWFSNVIALPTLVGQVCLLLNDTLLQSELDSCARITGRAFSTFSTGIPVLGPITGANTLDIASVGIDKGLLTKNVSLLFDAYKRVHAEITVENRVKADGIRSDGSFSQHAGILYNGNYGKDYASDVLSLEISAAGTQFQVNDEAQDAFETLMDGGQWMIYRNIFSNVLHWDFSALGRFITFPVADDQATANIQFNVTELGILAAEWSSDTLMDVFLALSQNTTDANAGGLTGNRMFYANDYMVHRGPGYMTSVKMFSSRTQNTECLNGQNLAGFHLSDGTVYTHLTGDEYEDIPAAWDWNLIPGITVDYGATPLDCGHSGNTGSSAFVGGASDGRAGVAVMQYQNPVTQSLSWKKAWFFFENDVHHVTVADISSKTQSPVFSVLDQRKHNGDVLVNGQAQGTGNYSNITSLWHAGVGYTFNTATDPISLSLNLGPRTGQWSSIGISNQPPATVDLFAAWLHHEDLSKSISYTVFPAVTLSSFQSKASSTTVQTLQNDKSVTATLSGSVAMIVFWNSGGGQIDVPSLEGGAITTSSSSSAVVIIRLDTWDITVAHPSQTLTTVTLNFSVKSGSTPSRWGSSNSKDMTFNLPTGGTAGDSVTRNLT</sequence>